<dbReference type="InterPro" id="IPR001304">
    <property type="entry name" value="C-type_lectin-like"/>
</dbReference>
<feature type="signal peptide" evidence="2">
    <location>
        <begin position="1"/>
        <end position="17"/>
    </location>
</feature>
<dbReference type="CDD" id="cd00037">
    <property type="entry name" value="CLECT"/>
    <property type="match status" value="1"/>
</dbReference>
<dbReference type="Proteomes" id="UP000887568">
    <property type="component" value="Unplaced"/>
</dbReference>
<dbReference type="GeneID" id="119736665"/>
<evidence type="ECO:0000313" key="5">
    <source>
        <dbReference type="Proteomes" id="UP000887568"/>
    </source>
</evidence>
<dbReference type="PROSITE" id="PS50041">
    <property type="entry name" value="C_TYPE_LECTIN_2"/>
    <property type="match status" value="1"/>
</dbReference>
<name>A0A914AT03_PATMI</name>
<dbReference type="InterPro" id="IPR050111">
    <property type="entry name" value="C-type_lectin/snaclec_domain"/>
</dbReference>
<dbReference type="RefSeq" id="XP_038066609.1">
    <property type="nucleotide sequence ID" value="XM_038210681.1"/>
</dbReference>
<dbReference type="InterPro" id="IPR016186">
    <property type="entry name" value="C-type_lectin-like/link_sf"/>
</dbReference>
<dbReference type="InterPro" id="IPR016187">
    <property type="entry name" value="CTDL_fold"/>
</dbReference>
<sequence>MDTGVLYFIVLVGGVTGLCPQWEWASGSYYCLVDDTMTWDEAQATCSGMSGSMAVPDSNEEHQFIWQMFKENSRVGSLWIGCRHDSMEGRYVQPGNGGKECVYTKWAPGEPIGNAGQDCVQLWDVAGGRWDDTKCTRDRSVICERPARAFPANLSCMQADARGRFTAP</sequence>
<proteinExistence type="predicted"/>
<keyword evidence="5" id="KW-1185">Reference proteome</keyword>
<dbReference type="SUPFAM" id="SSF56436">
    <property type="entry name" value="C-type lectin-like"/>
    <property type="match status" value="1"/>
</dbReference>
<dbReference type="OrthoDB" id="7357196at2759"/>
<dbReference type="OMA" id="DRSVICE"/>
<evidence type="ECO:0000256" key="1">
    <source>
        <dbReference type="ARBA" id="ARBA00023157"/>
    </source>
</evidence>
<keyword evidence="1" id="KW-1015">Disulfide bond</keyword>
<feature type="chain" id="PRO_5037571557" description="C-type lectin domain-containing protein" evidence="2">
    <location>
        <begin position="18"/>
        <end position="168"/>
    </location>
</feature>
<dbReference type="Gene3D" id="3.10.100.10">
    <property type="entry name" value="Mannose-Binding Protein A, subunit A"/>
    <property type="match status" value="1"/>
</dbReference>
<feature type="domain" description="C-type lectin" evidence="3">
    <location>
        <begin position="24"/>
        <end position="144"/>
    </location>
</feature>
<evidence type="ECO:0000259" key="3">
    <source>
        <dbReference type="PROSITE" id="PS50041"/>
    </source>
</evidence>
<dbReference type="EnsemblMetazoa" id="XM_038210681.1">
    <property type="protein sequence ID" value="XP_038066609.1"/>
    <property type="gene ID" value="LOC119736665"/>
</dbReference>
<protein>
    <recommendedName>
        <fullName evidence="3">C-type lectin domain-containing protein</fullName>
    </recommendedName>
</protein>
<accession>A0A914AT03</accession>
<dbReference type="PANTHER" id="PTHR22803">
    <property type="entry name" value="MANNOSE, PHOSPHOLIPASE, LECTIN RECEPTOR RELATED"/>
    <property type="match status" value="1"/>
</dbReference>
<dbReference type="AlphaFoldDB" id="A0A914AT03"/>
<evidence type="ECO:0000256" key="2">
    <source>
        <dbReference type="SAM" id="SignalP"/>
    </source>
</evidence>
<dbReference type="PROSITE" id="PS00615">
    <property type="entry name" value="C_TYPE_LECTIN_1"/>
    <property type="match status" value="1"/>
</dbReference>
<organism evidence="4 5">
    <name type="scientific">Patiria miniata</name>
    <name type="common">Bat star</name>
    <name type="synonym">Asterina miniata</name>
    <dbReference type="NCBI Taxonomy" id="46514"/>
    <lineage>
        <taxon>Eukaryota</taxon>
        <taxon>Metazoa</taxon>
        <taxon>Echinodermata</taxon>
        <taxon>Eleutherozoa</taxon>
        <taxon>Asterozoa</taxon>
        <taxon>Asteroidea</taxon>
        <taxon>Valvatacea</taxon>
        <taxon>Valvatida</taxon>
        <taxon>Asterinidae</taxon>
        <taxon>Patiria</taxon>
    </lineage>
</organism>
<keyword evidence="2" id="KW-0732">Signal</keyword>
<reference evidence="4" key="1">
    <citation type="submission" date="2022-11" db="UniProtKB">
        <authorList>
            <consortium name="EnsemblMetazoa"/>
        </authorList>
    </citation>
    <scope>IDENTIFICATION</scope>
</reference>
<dbReference type="InterPro" id="IPR018378">
    <property type="entry name" value="C-type_lectin_CS"/>
</dbReference>
<dbReference type="SMART" id="SM00034">
    <property type="entry name" value="CLECT"/>
    <property type="match status" value="1"/>
</dbReference>
<dbReference type="Pfam" id="PF00059">
    <property type="entry name" value="Lectin_C"/>
    <property type="match status" value="1"/>
</dbReference>
<evidence type="ECO:0000313" key="4">
    <source>
        <dbReference type="EnsemblMetazoa" id="XP_038066609.1"/>
    </source>
</evidence>